<evidence type="ECO:0000256" key="1">
    <source>
        <dbReference type="SAM" id="SignalP"/>
    </source>
</evidence>
<dbReference type="EMBL" id="FQUQ01000002">
    <property type="protein sequence ID" value="SHF47286.1"/>
    <property type="molecule type" value="Genomic_DNA"/>
</dbReference>
<evidence type="ECO:0000313" key="2">
    <source>
        <dbReference type="EMBL" id="SHF47286.1"/>
    </source>
</evidence>
<sequence>MKNFGCKNRIFLQCAALLLLLFITSCSKFEHRTVTDPAYLRVFNNLDYIVTLANKDEPLPYLAMLIDPQLDSKGIPIGAGIVGDFLDTRRFYAPPFPTYTGNVNASNYEFPGNADVLVAPVTNGFNLASWAQVPSGQHRIMFVLRPRTTTPFAQLEERFRKQITVDTTLNLEAKEVYTMHVLQKDFKTKENIAYLRKENFYKQGFANDRVYVNFYNLSSKGFWQAPANQKANTLGLNFTGTPFGIQDEMNIYCTLFDDLNKSSFNEKPPIPGYINQLWGTLTRNVTDASVHPYYSFPLFVNQPPEEIVSNIMPAFTFALPGLNPDQEFPGGDTKTKILQVRCNATIKEDFDYSRNFGKQPLNNLIITTHSGKNKSQSFATINTIEVVNGKIYLTSVQRTFPAPVY</sequence>
<dbReference type="AlphaFoldDB" id="A0A1M5BXZ3"/>
<protein>
    <submittedName>
        <fullName evidence="2">Uncharacterized protein</fullName>
    </submittedName>
</protein>
<proteinExistence type="predicted"/>
<accession>A0A1M5BXZ3</accession>
<dbReference type="RefSeq" id="WP_073231661.1">
    <property type="nucleotide sequence ID" value="NZ_FQUQ01000002.1"/>
</dbReference>
<dbReference type="STRING" id="288992.SAMN04488522_1021403"/>
<gene>
    <name evidence="2" type="ORF">SAMN04488522_1021403</name>
</gene>
<feature type="signal peptide" evidence="1">
    <location>
        <begin position="1"/>
        <end position="28"/>
    </location>
</feature>
<evidence type="ECO:0000313" key="3">
    <source>
        <dbReference type="Proteomes" id="UP000184287"/>
    </source>
</evidence>
<dbReference type="Proteomes" id="UP000184287">
    <property type="component" value="Unassembled WGS sequence"/>
</dbReference>
<reference evidence="3" key="1">
    <citation type="submission" date="2016-11" db="EMBL/GenBank/DDBJ databases">
        <authorList>
            <person name="Varghese N."/>
            <person name="Submissions S."/>
        </authorList>
    </citation>
    <scope>NUCLEOTIDE SEQUENCE [LARGE SCALE GENOMIC DNA]</scope>
    <source>
        <strain evidence="3">DSM 16990</strain>
    </source>
</reference>
<dbReference type="OrthoDB" id="616292at2"/>
<keyword evidence="3" id="KW-1185">Reference proteome</keyword>
<dbReference type="PROSITE" id="PS51257">
    <property type="entry name" value="PROKAR_LIPOPROTEIN"/>
    <property type="match status" value="1"/>
</dbReference>
<organism evidence="2 3">
    <name type="scientific">Pedobacter caeni</name>
    <dbReference type="NCBI Taxonomy" id="288992"/>
    <lineage>
        <taxon>Bacteria</taxon>
        <taxon>Pseudomonadati</taxon>
        <taxon>Bacteroidota</taxon>
        <taxon>Sphingobacteriia</taxon>
        <taxon>Sphingobacteriales</taxon>
        <taxon>Sphingobacteriaceae</taxon>
        <taxon>Pedobacter</taxon>
    </lineage>
</organism>
<name>A0A1M5BXZ3_9SPHI</name>
<keyword evidence="1" id="KW-0732">Signal</keyword>
<feature type="chain" id="PRO_5012815846" evidence="1">
    <location>
        <begin position="29"/>
        <end position="405"/>
    </location>
</feature>